<name>A0AAF0U3A2_SOLVR</name>
<evidence type="ECO:0000256" key="1">
    <source>
        <dbReference type="SAM" id="Phobius"/>
    </source>
</evidence>
<keyword evidence="1" id="KW-0472">Membrane</keyword>
<evidence type="ECO:0000313" key="3">
    <source>
        <dbReference type="Proteomes" id="UP001234989"/>
    </source>
</evidence>
<organism evidence="2 3">
    <name type="scientific">Solanum verrucosum</name>
    <dbReference type="NCBI Taxonomy" id="315347"/>
    <lineage>
        <taxon>Eukaryota</taxon>
        <taxon>Viridiplantae</taxon>
        <taxon>Streptophyta</taxon>
        <taxon>Embryophyta</taxon>
        <taxon>Tracheophyta</taxon>
        <taxon>Spermatophyta</taxon>
        <taxon>Magnoliopsida</taxon>
        <taxon>eudicotyledons</taxon>
        <taxon>Gunneridae</taxon>
        <taxon>Pentapetalae</taxon>
        <taxon>asterids</taxon>
        <taxon>lamiids</taxon>
        <taxon>Solanales</taxon>
        <taxon>Solanaceae</taxon>
        <taxon>Solanoideae</taxon>
        <taxon>Solaneae</taxon>
        <taxon>Solanum</taxon>
    </lineage>
</organism>
<dbReference type="Proteomes" id="UP001234989">
    <property type="component" value="Chromosome 7"/>
</dbReference>
<proteinExistence type="predicted"/>
<dbReference type="AlphaFoldDB" id="A0AAF0U3A2"/>
<evidence type="ECO:0000313" key="2">
    <source>
        <dbReference type="EMBL" id="WMV38498.1"/>
    </source>
</evidence>
<keyword evidence="1" id="KW-0812">Transmembrane</keyword>
<keyword evidence="1" id="KW-1133">Transmembrane helix</keyword>
<dbReference type="EMBL" id="CP133618">
    <property type="protein sequence ID" value="WMV38498.1"/>
    <property type="molecule type" value="Genomic_DNA"/>
</dbReference>
<reference evidence="2" key="1">
    <citation type="submission" date="2023-08" db="EMBL/GenBank/DDBJ databases">
        <title>A de novo genome assembly of Solanum verrucosum Schlechtendal, a Mexican diploid species geographically isolated from the other diploid A-genome species in potato relatives.</title>
        <authorList>
            <person name="Hosaka K."/>
        </authorList>
    </citation>
    <scope>NUCLEOTIDE SEQUENCE</scope>
    <source>
        <tissue evidence="2">Young leaves</tissue>
    </source>
</reference>
<evidence type="ECO:0008006" key="4">
    <source>
        <dbReference type="Google" id="ProtNLM"/>
    </source>
</evidence>
<keyword evidence="3" id="KW-1185">Reference proteome</keyword>
<protein>
    <recommendedName>
        <fullName evidence="4">Transmembrane protein</fullName>
    </recommendedName>
</protein>
<sequence length="81" mass="9518">MAVAVVVTPVDSWLVLFAEEQGFIWFFMAFGVWFVKIWWFHGLVFGGVKVEEEKQLGWMVVVRRIPDVVYLICVQNFCLFN</sequence>
<feature type="transmembrane region" description="Helical" evidence="1">
    <location>
        <begin position="23"/>
        <end position="45"/>
    </location>
</feature>
<gene>
    <name evidence="2" type="ORF">MTR67_031883</name>
</gene>
<accession>A0AAF0U3A2</accession>